<evidence type="ECO:0000313" key="2">
    <source>
        <dbReference type="Proteomes" id="UP001056937"/>
    </source>
</evidence>
<keyword evidence="2" id="KW-1185">Reference proteome</keyword>
<sequence length="87" mass="9749">MDIVFDPAKDAINQAKHGLSLAEAEELDLRGAALLVDDRADYGEVRFRAFGRIDGEGRCLVFTLRAGVIRAISFRRAHEKELRRHGV</sequence>
<dbReference type="Gene3D" id="3.10.450.530">
    <property type="entry name" value="Ribonuclease toxin, BrnT, of type II toxin-antitoxin system"/>
    <property type="match status" value="1"/>
</dbReference>
<reference evidence="1" key="1">
    <citation type="journal article" date="2022" name="Toxins">
        <title>Genomic Analysis of Sphingopyxis sp. USTB-05 for Biodegrading Cyanobacterial Hepatotoxins.</title>
        <authorList>
            <person name="Liu C."/>
            <person name="Xu Q."/>
            <person name="Zhao Z."/>
            <person name="Zhang H."/>
            <person name="Liu X."/>
            <person name="Yin C."/>
            <person name="Liu Y."/>
            <person name="Yan H."/>
        </authorList>
    </citation>
    <scope>NUCLEOTIDE SEQUENCE</scope>
    <source>
        <strain evidence="1">NBD5</strain>
    </source>
</reference>
<organism evidence="1 2">
    <name type="scientific">Sphingomonas morindae</name>
    <dbReference type="NCBI Taxonomy" id="1541170"/>
    <lineage>
        <taxon>Bacteria</taxon>
        <taxon>Pseudomonadati</taxon>
        <taxon>Pseudomonadota</taxon>
        <taxon>Alphaproteobacteria</taxon>
        <taxon>Sphingomonadales</taxon>
        <taxon>Sphingomonadaceae</taxon>
        <taxon>Sphingomonas</taxon>
    </lineage>
</organism>
<dbReference type="Pfam" id="PF04365">
    <property type="entry name" value="BrnT_toxin"/>
    <property type="match status" value="1"/>
</dbReference>
<gene>
    <name evidence="1" type="ORF">LHA26_15740</name>
</gene>
<protein>
    <submittedName>
        <fullName evidence="1">BrnT family toxin</fullName>
    </submittedName>
</protein>
<dbReference type="Proteomes" id="UP001056937">
    <property type="component" value="Chromosome 1"/>
</dbReference>
<name>A0ABY4X6Z5_9SPHN</name>
<dbReference type="RefSeq" id="WP_252166512.1">
    <property type="nucleotide sequence ID" value="NZ_CP084930.1"/>
</dbReference>
<accession>A0ABY4X6Z5</accession>
<dbReference type="InterPro" id="IPR007460">
    <property type="entry name" value="BrnT_toxin"/>
</dbReference>
<proteinExistence type="predicted"/>
<dbReference type="EMBL" id="CP084930">
    <property type="protein sequence ID" value="USI72704.1"/>
    <property type="molecule type" value="Genomic_DNA"/>
</dbReference>
<dbReference type="InterPro" id="IPR038573">
    <property type="entry name" value="BrnT_sf"/>
</dbReference>
<evidence type="ECO:0000313" key="1">
    <source>
        <dbReference type="EMBL" id="USI72704.1"/>
    </source>
</evidence>